<dbReference type="Gene3D" id="3.30.420.130">
    <property type="entry name" value="Dinitrogenase iron-molybdenum cofactor biosynthesis domain"/>
    <property type="match status" value="1"/>
</dbReference>
<gene>
    <name evidence="2" type="ORF">HZY62_09435</name>
    <name evidence="3" type="ORF">LX92_01645</name>
</gene>
<sequence length="105" mass="11592">MKTVITSSGENNLAQFDKRFGRAAWFCVFDEETKETIFIKNTNTNSSNGAGTKAAEQIVSMNVQKVISGDFGPKAKDLLDKFNVQMVIIQDNDVTVQGIIEKLTT</sequence>
<evidence type="ECO:0000313" key="5">
    <source>
        <dbReference type="Proteomes" id="UP000651837"/>
    </source>
</evidence>
<evidence type="ECO:0000313" key="3">
    <source>
        <dbReference type="EMBL" id="PWK24059.1"/>
    </source>
</evidence>
<dbReference type="InterPro" id="IPR036105">
    <property type="entry name" value="DiNase_FeMo-co_biosyn_sf"/>
</dbReference>
<dbReference type="Proteomes" id="UP000651837">
    <property type="component" value="Unassembled WGS sequence"/>
</dbReference>
<name>A0A316E3V7_9FLAO</name>
<evidence type="ECO:0000313" key="2">
    <source>
        <dbReference type="EMBL" id="MBD1260807.1"/>
    </source>
</evidence>
<proteinExistence type="predicted"/>
<dbReference type="PANTHER" id="PTHR42983:SF1">
    <property type="entry name" value="IRON-MOLYBDENUM PROTEIN"/>
    <property type="match status" value="1"/>
</dbReference>
<dbReference type="EMBL" id="JACWLN010000003">
    <property type="protein sequence ID" value="MBD1260807.1"/>
    <property type="molecule type" value="Genomic_DNA"/>
</dbReference>
<dbReference type="Pfam" id="PF02579">
    <property type="entry name" value="Nitro_FeMo-Co"/>
    <property type="match status" value="1"/>
</dbReference>
<feature type="domain" description="Dinitrogenase iron-molybdenum cofactor biosynthesis" evidence="1">
    <location>
        <begin position="15"/>
        <end position="103"/>
    </location>
</feature>
<reference evidence="2 5" key="2">
    <citation type="submission" date="2020-07" db="EMBL/GenBank/DDBJ databases">
        <title>The draft genome sequence of Maribacter polysiphoniae KCTC 22021.</title>
        <authorList>
            <person name="Mu L."/>
        </authorList>
    </citation>
    <scope>NUCLEOTIDE SEQUENCE [LARGE SCALE GENOMIC DNA]</scope>
    <source>
        <strain evidence="2 5">KCTC 22021</strain>
    </source>
</reference>
<dbReference type="EMBL" id="QGGQ01000003">
    <property type="protein sequence ID" value="PWK24059.1"/>
    <property type="molecule type" value="Genomic_DNA"/>
</dbReference>
<dbReference type="InterPro" id="IPR003731">
    <property type="entry name" value="Di-Nase_FeMo-co_biosynth"/>
</dbReference>
<dbReference type="Proteomes" id="UP000245667">
    <property type="component" value="Unassembled WGS sequence"/>
</dbReference>
<keyword evidence="5" id="KW-1185">Reference proteome</keyword>
<protein>
    <submittedName>
        <fullName evidence="2">Dinitrogenase iron-molybdenum cofactor biosynthesis protein</fullName>
    </submittedName>
    <submittedName>
        <fullName evidence="3">Putative Fe-Mo cluster-binding NifX family protein</fullName>
    </submittedName>
</protein>
<accession>A0A316E3V7</accession>
<dbReference type="OrthoDB" id="9807451at2"/>
<evidence type="ECO:0000313" key="4">
    <source>
        <dbReference type="Proteomes" id="UP000245667"/>
    </source>
</evidence>
<dbReference type="AlphaFoldDB" id="A0A316E3V7"/>
<organism evidence="3 4">
    <name type="scientific">Maribacter polysiphoniae</name>
    <dbReference type="NCBI Taxonomy" id="429344"/>
    <lineage>
        <taxon>Bacteria</taxon>
        <taxon>Pseudomonadati</taxon>
        <taxon>Bacteroidota</taxon>
        <taxon>Flavobacteriia</taxon>
        <taxon>Flavobacteriales</taxon>
        <taxon>Flavobacteriaceae</taxon>
        <taxon>Maribacter</taxon>
    </lineage>
</organism>
<evidence type="ECO:0000259" key="1">
    <source>
        <dbReference type="Pfam" id="PF02579"/>
    </source>
</evidence>
<dbReference type="SUPFAM" id="SSF53146">
    <property type="entry name" value="Nitrogenase accessory factor-like"/>
    <property type="match status" value="1"/>
</dbReference>
<dbReference type="PANTHER" id="PTHR42983">
    <property type="entry name" value="DINITROGENASE IRON-MOLYBDENUM COFACTOR PROTEIN-RELATED"/>
    <property type="match status" value="1"/>
</dbReference>
<reference evidence="3 4" key="1">
    <citation type="submission" date="2018-05" db="EMBL/GenBank/DDBJ databases">
        <title>Genomic Encyclopedia of Archaeal and Bacterial Type Strains, Phase II (KMG-II): from individual species to whole genera.</title>
        <authorList>
            <person name="Goeker M."/>
        </authorList>
    </citation>
    <scope>NUCLEOTIDE SEQUENCE [LARGE SCALE GENOMIC DNA]</scope>
    <source>
        <strain evidence="3 4">DSM 23514</strain>
    </source>
</reference>
<dbReference type="RefSeq" id="WP_109649813.1">
    <property type="nucleotide sequence ID" value="NZ_CAJQNU010000015.1"/>
</dbReference>
<comment type="caution">
    <text evidence="3">The sequence shown here is derived from an EMBL/GenBank/DDBJ whole genome shotgun (WGS) entry which is preliminary data.</text>
</comment>